<keyword evidence="4" id="KW-0812">Transmembrane</keyword>
<feature type="non-terminal residue" evidence="6">
    <location>
        <position position="1"/>
    </location>
</feature>
<keyword evidence="3" id="KW-0325">Glycoprotein</keyword>
<keyword evidence="4" id="KW-1133">Transmembrane helix</keyword>
<keyword evidence="4" id="KW-0472">Membrane</keyword>
<dbReference type="Pfam" id="PF04577">
    <property type="entry name" value="Glyco_transf_61"/>
    <property type="match status" value="1"/>
</dbReference>
<dbReference type="EMBL" id="HACM01000888">
    <property type="protein sequence ID" value="CRZ01330.1"/>
    <property type="molecule type" value="Transcribed_RNA"/>
</dbReference>
<evidence type="ECO:0000256" key="4">
    <source>
        <dbReference type="SAM" id="Phobius"/>
    </source>
</evidence>
<evidence type="ECO:0000256" key="3">
    <source>
        <dbReference type="ARBA" id="ARBA00023180"/>
    </source>
</evidence>
<dbReference type="InterPro" id="IPR049625">
    <property type="entry name" value="Glyco_transf_61_cat"/>
</dbReference>
<keyword evidence="1" id="KW-0328">Glycosyltransferase</keyword>
<evidence type="ECO:0000259" key="5">
    <source>
        <dbReference type="Pfam" id="PF04577"/>
    </source>
</evidence>
<organism evidence="6">
    <name type="scientific">Spongospora subterranea</name>
    <dbReference type="NCBI Taxonomy" id="70186"/>
    <lineage>
        <taxon>Eukaryota</taxon>
        <taxon>Sar</taxon>
        <taxon>Rhizaria</taxon>
        <taxon>Endomyxa</taxon>
        <taxon>Phytomyxea</taxon>
        <taxon>Plasmodiophorida</taxon>
        <taxon>Plasmodiophoridae</taxon>
        <taxon>Spongospora</taxon>
    </lineage>
</organism>
<sequence>PVMNKLTIIGAITAISTVATVGFLYFFGVSNAIRPLLLQLPVTFSPSVVRFCPSSDLSSLLGFPVPVHYNGGPDPSLIFTPNLTIDITRLPEFDHEDGFGFIAKFKNTFISGEWLTIYDCDVTYFPGGCQAWNAEFPLDRLRMPGVAVTQLGRVVVISQFWGYGYYHWFIEGFLRLALVYDYLMENPDVKIVMYTMGSTPEFMSLIGIDPSRIVPYVDSRVYFASSAVVPSPSACGSAIGPAALRFRDLFRTNAMLKYGDQLKLQDETAFRIVVQNRGSKGEARSLENHDELVQALRDHMPDIIIDVMDPHENLASTIVKHYYANIVIGPHGAGLSNILFAPPGATMIELHPNLGNHHEYGRHNVNSCHQKSARDVGAREILLIEDNGTSTTSFRANIDRILNIVNMIRNDMFTGVFYDSIE</sequence>
<evidence type="ECO:0000256" key="2">
    <source>
        <dbReference type="ARBA" id="ARBA00022679"/>
    </source>
</evidence>
<reference evidence="6" key="1">
    <citation type="submission" date="2015-04" db="EMBL/GenBank/DDBJ databases">
        <title>The genome sequence of the plant pathogenic Rhizarian Plasmodiophora brassicae reveals insights in its biotrophic life cycle and the origin of chitin synthesis.</title>
        <authorList>
            <person name="Schwelm A."/>
            <person name="Fogelqvist J."/>
            <person name="Knaust A."/>
            <person name="Julke S."/>
            <person name="Lilja T."/>
            <person name="Dhandapani V."/>
            <person name="Bonilla-Rosso G."/>
            <person name="Karlsson M."/>
            <person name="Shevchenko A."/>
            <person name="Choi S.R."/>
            <person name="Kim H.G."/>
            <person name="Park J.Y."/>
            <person name="Lim Y.P."/>
            <person name="Ludwig-Muller J."/>
            <person name="Dixelius C."/>
        </authorList>
    </citation>
    <scope>NUCLEOTIDE SEQUENCE</scope>
    <source>
        <tissue evidence="6">Potato root galls</tissue>
    </source>
</reference>
<evidence type="ECO:0000256" key="1">
    <source>
        <dbReference type="ARBA" id="ARBA00022676"/>
    </source>
</evidence>
<evidence type="ECO:0000313" key="6">
    <source>
        <dbReference type="EMBL" id="CRZ01330.1"/>
    </source>
</evidence>
<protein>
    <recommendedName>
        <fullName evidence="5">Glycosyltransferase 61 catalytic domain-containing protein</fullName>
    </recommendedName>
</protein>
<dbReference type="PANTHER" id="PTHR20961">
    <property type="entry name" value="GLYCOSYLTRANSFERASE"/>
    <property type="match status" value="1"/>
</dbReference>
<name>A0A0H5QH67_9EUKA</name>
<keyword evidence="2" id="KW-0808">Transferase</keyword>
<feature type="domain" description="Glycosyltransferase 61 catalytic" evidence="5">
    <location>
        <begin position="165"/>
        <end position="348"/>
    </location>
</feature>
<proteinExistence type="predicted"/>
<dbReference type="GO" id="GO:0016757">
    <property type="term" value="F:glycosyltransferase activity"/>
    <property type="evidence" value="ECO:0007669"/>
    <property type="project" value="UniProtKB-KW"/>
</dbReference>
<dbReference type="AlphaFoldDB" id="A0A0H5QH67"/>
<dbReference type="InterPro" id="IPR007657">
    <property type="entry name" value="Glycosyltransferase_61"/>
</dbReference>
<accession>A0A0H5QH67</accession>
<feature type="transmembrane region" description="Helical" evidence="4">
    <location>
        <begin position="6"/>
        <end position="27"/>
    </location>
</feature>